<dbReference type="KEGG" id="gbn:GEOBRER4_33600"/>
<evidence type="ECO:0000256" key="11">
    <source>
        <dbReference type="ARBA" id="ARBA00022694"/>
    </source>
</evidence>
<evidence type="ECO:0000256" key="14">
    <source>
        <dbReference type="ARBA" id="ARBA00047783"/>
    </source>
</evidence>
<evidence type="ECO:0000256" key="1">
    <source>
        <dbReference type="ARBA" id="ARBA00002634"/>
    </source>
</evidence>
<keyword evidence="11 15" id="KW-0819">tRNA processing</keyword>
<dbReference type="GO" id="GO:0005829">
    <property type="term" value="C:cytosol"/>
    <property type="evidence" value="ECO:0007669"/>
    <property type="project" value="TreeGrafter"/>
</dbReference>
<evidence type="ECO:0000256" key="13">
    <source>
        <dbReference type="ARBA" id="ARBA00033392"/>
    </source>
</evidence>
<dbReference type="EC" id="2.1.1.228" evidence="5 15"/>
<evidence type="ECO:0000256" key="5">
    <source>
        <dbReference type="ARBA" id="ARBA00012807"/>
    </source>
</evidence>
<dbReference type="RefSeq" id="WP_085815028.1">
    <property type="nucleotide sequence ID" value="NZ_AP023213.1"/>
</dbReference>
<evidence type="ECO:0000313" key="20">
    <source>
        <dbReference type="Proteomes" id="UP000515472"/>
    </source>
</evidence>
<dbReference type="InterPro" id="IPR023148">
    <property type="entry name" value="tRNA_m1G_MeTrfase_C_sf"/>
</dbReference>
<evidence type="ECO:0000256" key="8">
    <source>
        <dbReference type="ARBA" id="ARBA00022603"/>
    </source>
</evidence>
<protein>
    <recommendedName>
        <fullName evidence="6 15">tRNA (guanine-N(1)-)-methyltransferase</fullName>
        <ecNumber evidence="5 15">2.1.1.228</ecNumber>
    </recommendedName>
    <alternativeName>
        <fullName evidence="12 15">M1G-methyltransferase</fullName>
    </alternativeName>
    <alternativeName>
        <fullName evidence="13 15">tRNA [GM37] methyltransferase</fullName>
    </alternativeName>
</protein>
<dbReference type="Gene3D" id="3.40.1280.10">
    <property type="match status" value="1"/>
</dbReference>
<evidence type="ECO:0000256" key="4">
    <source>
        <dbReference type="ARBA" id="ARBA00011738"/>
    </source>
</evidence>
<dbReference type="SUPFAM" id="SSF75217">
    <property type="entry name" value="alpha/beta knot"/>
    <property type="match status" value="1"/>
</dbReference>
<dbReference type="InterPro" id="IPR016009">
    <property type="entry name" value="tRNA_MeTrfase_TRMD/TRM10"/>
</dbReference>
<dbReference type="EMBL" id="AP023213">
    <property type="protein sequence ID" value="BCG48610.1"/>
    <property type="molecule type" value="Genomic_DNA"/>
</dbReference>
<dbReference type="Pfam" id="PF01746">
    <property type="entry name" value="tRNA_m1G_MT"/>
    <property type="match status" value="1"/>
</dbReference>
<feature type="binding site" evidence="15 16">
    <location>
        <position position="112"/>
    </location>
    <ligand>
        <name>S-adenosyl-L-methionine</name>
        <dbReference type="ChEBI" id="CHEBI:59789"/>
    </ligand>
</feature>
<evidence type="ECO:0000256" key="9">
    <source>
        <dbReference type="ARBA" id="ARBA00022679"/>
    </source>
</evidence>
<evidence type="ECO:0000256" key="3">
    <source>
        <dbReference type="ARBA" id="ARBA00007630"/>
    </source>
</evidence>
<evidence type="ECO:0000256" key="2">
    <source>
        <dbReference type="ARBA" id="ARBA00004496"/>
    </source>
</evidence>
<dbReference type="CDD" id="cd18080">
    <property type="entry name" value="TrmD-like"/>
    <property type="match status" value="1"/>
</dbReference>
<evidence type="ECO:0000313" key="19">
    <source>
        <dbReference type="EMBL" id="BCG48610.1"/>
    </source>
</evidence>
<dbReference type="FunFam" id="1.10.1270.20:FF:000001">
    <property type="entry name" value="tRNA (guanine-N(1)-)-methyltransferase"/>
    <property type="match status" value="1"/>
</dbReference>
<keyword evidence="9 15" id="KW-0808">Transferase</keyword>
<evidence type="ECO:0000256" key="15">
    <source>
        <dbReference type="HAMAP-Rule" id="MF_00605"/>
    </source>
</evidence>
<comment type="subcellular location">
    <subcellularLocation>
        <location evidence="2 15 17">Cytoplasm</location>
    </subcellularLocation>
</comment>
<keyword evidence="20" id="KW-1185">Reference proteome</keyword>
<feature type="domain" description="tRNA methyltransferase TRMD/TRM10-type" evidence="18">
    <location>
        <begin position="1"/>
        <end position="223"/>
    </location>
</feature>
<comment type="subunit">
    <text evidence="4 15 17">Homodimer.</text>
</comment>
<dbReference type="GO" id="GO:0002939">
    <property type="term" value="P:tRNA N1-guanine methylation"/>
    <property type="evidence" value="ECO:0007669"/>
    <property type="project" value="TreeGrafter"/>
</dbReference>
<gene>
    <name evidence="15" type="primary">trmD</name>
    <name evidence="19" type="ORF">GEOBRER4_n3505</name>
</gene>
<comment type="function">
    <text evidence="1 15 17">Specifically methylates guanosine-37 in various tRNAs.</text>
</comment>
<dbReference type="Gene3D" id="1.10.1270.20">
    <property type="entry name" value="tRNA(m1g37)methyltransferase, domain 2"/>
    <property type="match status" value="1"/>
</dbReference>
<keyword evidence="8 15" id="KW-0489">Methyltransferase</keyword>
<accession>A0A6S6M4N6</accession>
<dbReference type="HAMAP" id="MF_00605">
    <property type="entry name" value="TrmD"/>
    <property type="match status" value="1"/>
</dbReference>
<dbReference type="NCBIfam" id="TIGR00088">
    <property type="entry name" value="trmD"/>
    <property type="match status" value="1"/>
</dbReference>
<reference evidence="19 20" key="1">
    <citation type="submission" date="2020-06" db="EMBL/GenBank/DDBJ databases">
        <title>Interaction of electrochemicaly active bacteria, Geobacter bremensis R4 on different carbon anode.</title>
        <authorList>
            <person name="Meng L."/>
            <person name="Yoshida N."/>
        </authorList>
    </citation>
    <scope>NUCLEOTIDE SEQUENCE [LARGE SCALE GENOMIC DNA]</scope>
    <source>
        <strain evidence="19 20">R4</strain>
    </source>
</reference>
<evidence type="ECO:0000256" key="12">
    <source>
        <dbReference type="ARBA" id="ARBA00029736"/>
    </source>
</evidence>
<evidence type="ECO:0000256" key="10">
    <source>
        <dbReference type="ARBA" id="ARBA00022691"/>
    </source>
</evidence>
<proteinExistence type="inferred from homology"/>
<dbReference type="GO" id="GO:0052906">
    <property type="term" value="F:tRNA (guanine(37)-N1)-methyltransferase activity"/>
    <property type="evidence" value="ECO:0007669"/>
    <property type="project" value="UniProtKB-UniRule"/>
</dbReference>
<dbReference type="AlphaFoldDB" id="A0A6S6M4N6"/>
<evidence type="ECO:0000256" key="16">
    <source>
        <dbReference type="PIRSR" id="PIRSR000386-1"/>
    </source>
</evidence>
<keyword evidence="10 15" id="KW-0949">S-adenosyl-L-methionine</keyword>
<keyword evidence="7 15" id="KW-0963">Cytoplasm</keyword>
<dbReference type="InterPro" id="IPR029028">
    <property type="entry name" value="Alpha/beta_knot_MTases"/>
</dbReference>
<dbReference type="Proteomes" id="UP000515472">
    <property type="component" value="Chromosome"/>
</dbReference>
<dbReference type="PANTHER" id="PTHR46417:SF1">
    <property type="entry name" value="TRNA (GUANINE-N(1)-)-METHYLTRANSFERASE"/>
    <property type="match status" value="1"/>
</dbReference>
<dbReference type="FunFam" id="3.40.1280.10:FF:000001">
    <property type="entry name" value="tRNA (guanine-N(1)-)-methyltransferase"/>
    <property type="match status" value="1"/>
</dbReference>
<dbReference type="PANTHER" id="PTHR46417">
    <property type="entry name" value="TRNA (GUANINE-N(1)-)-METHYLTRANSFERASE"/>
    <property type="match status" value="1"/>
</dbReference>
<evidence type="ECO:0000256" key="6">
    <source>
        <dbReference type="ARBA" id="ARBA00014679"/>
    </source>
</evidence>
<dbReference type="PIRSF" id="PIRSF000386">
    <property type="entry name" value="tRNA_mtase"/>
    <property type="match status" value="1"/>
</dbReference>
<comment type="similarity">
    <text evidence="3 15 17">Belongs to the RNA methyltransferase TrmD family.</text>
</comment>
<comment type="catalytic activity">
    <reaction evidence="14 15 17">
        <text>guanosine(37) in tRNA + S-adenosyl-L-methionine = N(1)-methylguanosine(37) in tRNA + S-adenosyl-L-homocysteine + H(+)</text>
        <dbReference type="Rhea" id="RHEA:36899"/>
        <dbReference type="Rhea" id="RHEA-COMP:10145"/>
        <dbReference type="Rhea" id="RHEA-COMP:10147"/>
        <dbReference type="ChEBI" id="CHEBI:15378"/>
        <dbReference type="ChEBI" id="CHEBI:57856"/>
        <dbReference type="ChEBI" id="CHEBI:59789"/>
        <dbReference type="ChEBI" id="CHEBI:73542"/>
        <dbReference type="ChEBI" id="CHEBI:74269"/>
        <dbReference type="EC" id="2.1.1.228"/>
    </reaction>
</comment>
<evidence type="ECO:0000256" key="7">
    <source>
        <dbReference type="ARBA" id="ARBA00022490"/>
    </source>
</evidence>
<dbReference type="NCBIfam" id="NF000648">
    <property type="entry name" value="PRK00026.1"/>
    <property type="match status" value="1"/>
</dbReference>
<name>A0A6S6M4N6_9BACT</name>
<dbReference type="InterPro" id="IPR002649">
    <property type="entry name" value="tRNA_m1G_MeTrfase_TrmD"/>
</dbReference>
<sequence length="249" mass="27394">MKFDILTLFPAMFEGPLTESILKRASEKGLIEVALHNIRDWAFDKHATADDSPYGGGAGMVMKVEPIAGAIEAVKAKHPNSKVILTTPCGRPFNHQVAEELSREEGVIIICGRYEGVDERVRTLFVDDEISLGDFVLTGGEIAAMVIVDAVSRLVPGVLGSEESAQYDSFADGLLEYPQYTRPPEFRGEKVPDILLSGNHAEIAKWRRKEQMKRTLASRPELLDGIEWSKADKKLLAEVGIGTSEKVTK</sequence>
<evidence type="ECO:0000256" key="17">
    <source>
        <dbReference type="RuleBase" id="RU003464"/>
    </source>
</evidence>
<organism evidence="19 20">
    <name type="scientific">Citrifermentans bremense</name>
    <dbReference type="NCBI Taxonomy" id="60035"/>
    <lineage>
        <taxon>Bacteria</taxon>
        <taxon>Pseudomonadati</taxon>
        <taxon>Thermodesulfobacteriota</taxon>
        <taxon>Desulfuromonadia</taxon>
        <taxon>Geobacterales</taxon>
        <taxon>Geobacteraceae</taxon>
        <taxon>Citrifermentans</taxon>
    </lineage>
</organism>
<dbReference type="InterPro" id="IPR029026">
    <property type="entry name" value="tRNA_m1G_MTases_N"/>
</dbReference>
<feature type="binding site" evidence="15 16">
    <location>
        <begin position="132"/>
        <end position="137"/>
    </location>
    <ligand>
        <name>S-adenosyl-L-methionine</name>
        <dbReference type="ChEBI" id="CHEBI:59789"/>
    </ligand>
</feature>
<evidence type="ECO:0000259" key="18">
    <source>
        <dbReference type="Pfam" id="PF01746"/>
    </source>
</evidence>